<feature type="domain" description="4-oxalocrotonate tautomerase-like" evidence="2">
    <location>
        <begin position="65"/>
        <end position="108"/>
    </location>
</feature>
<keyword evidence="4" id="KW-1185">Reference proteome</keyword>
<protein>
    <submittedName>
        <fullName evidence="3">Tautomerase enzyme</fullName>
    </submittedName>
</protein>
<gene>
    <name evidence="3" type="ORF">BN996_00921</name>
</gene>
<proteinExistence type="predicted"/>
<evidence type="ECO:0000259" key="2">
    <source>
        <dbReference type="Pfam" id="PF01361"/>
    </source>
</evidence>
<dbReference type="Gene3D" id="3.30.429.10">
    <property type="entry name" value="Macrophage Migration Inhibitory Factor"/>
    <property type="match status" value="1"/>
</dbReference>
<dbReference type="RefSeq" id="WP_089777382.1">
    <property type="nucleotide sequence ID" value="NZ_CABLRR010000002.1"/>
</dbReference>
<dbReference type="AlphaFoldDB" id="A0A0D6JPH1"/>
<dbReference type="Proteomes" id="UP000198902">
    <property type="component" value="Unassembled WGS sequence"/>
</dbReference>
<dbReference type="SUPFAM" id="SSF55331">
    <property type="entry name" value="Tautomerase/MIF"/>
    <property type="match status" value="1"/>
</dbReference>
<reference evidence="4" key="1">
    <citation type="submission" date="2015-03" db="EMBL/GenBank/DDBJ databases">
        <authorList>
            <person name="Urmite Genomes"/>
        </authorList>
    </citation>
    <scope>NUCLEOTIDE SEQUENCE [LARGE SCALE GENOMIC DNA]</scope>
    <source>
        <strain evidence="4">Arc-Hr</strain>
    </source>
</reference>
<dbReference type="InterPro" id="IPR004370">
    <property type="entry name" value="4-OT-like_dom"/>
</dbReference>
<evidence type="ECO:0000313" key="3">
    <source>
        <dbReference type="EMBL" id="CQR49460.1"/>
    </source>
</evidence>
<organism evidence="3 4">
    <name type="scientific">Haloferax massiliensis</name>
    <dbReference type="NCBI Taxonomy" id="1476858"/>
    <lineage>
        <taxon>Archaea</taxon>
        <taxon>Methanobacteriati</taxon>
        <taxon>Methanobacteriota</taxon>
        <taxon>Stenosarchaea group</taxon>
        <taxon>Halobacteria</taxon>
        <taxon>Halobacteriales</taxon>
        <taxon>Haloferacaceae</taxon>
        <taxon>Haloferax</taxon>
    </lineage>
</organism>
<accession>A0A0D6JPH1</accession>
<dbReference type="OrthoDB" id="210530at2157"/>
<name>A0A0D6JPH1_9EURY</name>
<sequence length="123" mass="13710">MPHLQFDLDFEVTAREADQFATEMAELYAERMDADTDYAAVTVREVEAIHLGRATGDKTVVLQADIRAGRSADRKRDLALAVIEAVAERFGVPESNQKVVFTEHEGSQMMGYDRVGDDWSESA</sequence>
<evidence type="ECO:0000313" key="4">
    <source>
        <dbReference type="Proteomes" id="UP000198902"/>
    </source>
</evidence>
<keyword evidence="1" id="KW-0413">Isomerase</keyword>
<dbReference type="Pfam" id="PF01361">
    <property type="entry name" value="Tautomerase"/>
    <property type="match status" value="1"/>
</dbReference>
<dbReference type="InterPro" id="IPR014347">
    <property type="entry name" value="Tautomerase/MIF_sf"/>
</dbReference>
<evidence type="ECO:0000256" key="1">
    <source>
        <dbReference type="ARBA" id="ARBA00023235"/>
    </source>
</evidence>
<dbReference type="EMBL" id="CSTE01000002">
    <property type="protein sequence ID" value="CQR49460.1"/>
    <property type="molecule type" value="Genomic_DNA"/>
</dbReference>
<dbReference type="GO" id="GO:0016853">
    <property type="term" value="F:isomerase activity"/>
    <property type="evidence" value="ECO:0007669"/>
    <property type="project" value="UniProtKB-KW"/>
</dbReference>